<feature type="domain" description="N-acetyltransferase" evidence="1">
    <location>
        <begin position="126"/>
        <end position="175"/>
    </location>
</feature>
<dbReference type="Pfam" id="PF00583">
    <property type="entry name" value="Acetyltransf_1"/>
    <property type="match status" value="1"/>
</dbReference>
<dbReference type="GO" id="GO:0016747">
    <property type="term" value="F:acyltransferase activity, transferring groups other than amino-acyl groups"/>
    <property type="evidence" value="ECO:0007669"/>
    <property type="project" value="InterPro"/>
</dbReference>
<organism evidence="2 3">
    <name type="scientific">Gonium pectorale</name>
    <name type="common">Green alga</name>
    <dbReference type="NCBI Taxonomy" id="33097"/>
    <lineage>
        <taxon>Eukaryota</taxon>
        <taxon>Viridiplantae</taxon>
        <taxon>Chlorophyta</taxon>
        <taxon>core chlorophytes</taxon>
        <taxon>Chlorophyceae</taxon>
        <taxon>CS clade</taxon>
        <taxon>Chlamydomonadales</taxon>
        <taxon>Volvocaceae</taxon>
        <taxon>Gonium</taxon>
    </lineage>
</organism>
<accession>A0A150GVK7</accession>
<evidence type="ECO:0000313" key="3">
    <source>
        <dbReference type="Proteomes" id="UP000075714"/>
    </source>
</evidence>
<gene>
    <name evidence="2" type="ORF">GPECTOR_6g649</name>
</gene>
<evidence type="ECO:0000259" key="1">
    <source>
        <dbReference type="Pfam" id="PF00583"/>
    </source>
</evidence>
<evidence type="ECO:0000313" key="2">
    <source>
        <dbReference type="EMBL" id="KXZ53732.1"/>
    </source>
</evidence>
<proteinExistence type="predicted"/>
<dbReference type="Gene3D" id="3.40.630.30">
    <property type="match status" value="1"/>
</dbReference>
<dbReference type="SUPFAM" id="SSF55729">
    <property type="entry name" value="Acyl-CoA N-acyltransferases (Nat)"/>
    <property type="match status" value="1"/>
</dbReference>
<reference evidence="3" key="1">
    <citation type="journal article" date="2016" name="Nat. Commun.">
        <title>The Gonium pectorale genome demonstrates co-option of cell cycle regulation during the evolution of multicellularity.</title>
        <authorList>
            <person name="Hanschen E.R."/>
            <person name="Marriage T.N."/>
            <person name="Ferris P.J."/>
            <person name="Hamaji T."/>
            <person name="Toyoda A."/>
            <person name="Fujiyama A."/>
            <person name="Neme R."/>
            <person name="Noguchi H."/>
            <person name="Minakuchi Y."/>
            <person name="Suzuki M."/>
            <person name="Kawai-Toyooka H."/>
            <person name="Smith D.R."/>
            <person name="Sparks H."/>
            <person name="Anderson J."/>
            <person name="Bakaric R."/>
            <person name="Luria V."/>
            <person name="Karger A."/>
            <person name="Kirschner M.W."/>
            <person name="Durand P.M."/>
            <person name="Michod R.E."/>
            <person name="Nozaki H."/>
            <person name="Olson B.J."/>
        </authorList>
    </citation>
    <scope>NUCLEOTIDE SEQUENCE [LARGE SCALE GENOMIC DNA]</scope>
    <source>
        <strain evidence="3">NIES-2863</strain>
    </source>
</reference>
<dbReference type="PANTHER" id="PTHR42791:SF1">
    <property type="entry name" value="N-ACETYLTRANSFERASE DOMAIN-CONTAINING PROTEIN"/>
    <property type="match status" value="1"/>
</dbReference>
<name>A0A150GVK7_GONPE</name>
<dbReference type="EMBL" id="LSYV01000007">
    <property type="protein sequence ID" value="KXZ53732.1"/>
    <property type="molecule type" value="Genomic_DNA"/>
</dbReference>
<dbReference type="AlphaFoldDB" id="A0A150GVK7"/>
<comment type="caution">
    <text evidence="2">The sequence shown here is derived from an EMBL/GenBank/DDBJ whole genome shotgun (WGS) entry which is preliminary data.</text>
</comment>
<dbReference type="InterPro" id="IPR052523">
    <property type="entry name" value="Trichothecene_AcTrans"/>
</dbReference>
<dbReference type="CDD" id="cd04301">
    <property type="entry name" value="NAT_SF"/>
    <property type="match status" value="1"/>
</dbReference>
<dbReference type="Proteomes" id="UP000075714">
    <property type="component" value="Unassembled WGS sequence"/>
</dbReference>
<dbReference type="InterPro" id="IPR000182">
    <property type="entry name" value="GNAT_dom"/>
</dbReference>
<dbReference type="OrthoDB" id="524494at2759"/>
<keyword evidence="3" id="KW-1185">Reference proteome</keyword>
<protein>
    <recommendedName>
        <fullName evidence="1">N-acetyltransferase domain-containing protein</fullName>
    </recommendedName>
</protein>
<sequence>MSDSRSIAVTVDDVATTIRIFSAADDPRAAAACAETIGEGFAVDPNNHFFCADPSLYATCWRAIASNALLRSPSAPMLHALGQQPAAVAFAYSYPEHKVPDDAPEPPGIIDMSAISRAETAPVLMELLAYLLAKRDEFHEARGPFEYVAFLAARPEWRGKGLGSQLLRFVTDNFFEGVQGTTGREVSR</sequence>
<dbReference type="PANTHER" id="PTHR42791">
    <property type="entry name" value="GNAT FAMILY ACETYLTRANSFERASE"/>
    <property type="match status" value="1"/>
</dbReference>
<dbReference type="InterPro" id="IPR016181">
    <property type="entry name" value="Acyl_CoA_acyltransferase"/>
</dbReference>
<dbReference type="STRING" id="33097.A0A150GVK7"/>